<sequence length="51" mass="5500">MIWRFTGSRMLSATAERSAQRGVAVSFWMTAPTSPPNRCTICSVSAIPTPA</sequence>
<dbReference type="PATRIC" id="fig|1299334.3.peg.3024"/>
<accession>X8CJU7</accession>
<protein>
    <submittedName>
        <fullName evidence="1">Putative integral membrane protein</fullName>
    </submittedName>
</protein>
<gene>
    <name evidence="1" type="ORF">I553_2691</name>
</gene>
<organism evidence="1">
    <name type="scientific">Mycobacterium xenopi 4042</name>
    <dbReference type="NCBI Taxonomy" id="1299334"/>
    <lineage>
        <taxon>Bacteria</taxon>
        <taxon>Bacillati</taxon>
        <taxon>Actinomycetota</taxon>
        <taxon>Actinomycetes</taxon>
        <taxon>Mycobacteriales</taxon>
        <taxon>Mycobacteriaceae</taxon>
        <taxon>Mycobacterium</taxon>
    </lineage>
</organism>
<comment type="caution">
    <text evidence="1">The sequence shown here is derived from an EMBL/GenBank/DDBJ whole genome shotgun (WGS) entry which is preliminary data.</text>
</comment>
<dbReference type="AlphaFoldDB" id="X8CJU7"/>
<proteinExistence type="predicted"/>
<reference evidence="1" key="1">
    <citation type="submission" date="2014-01" db="EMBL/GenBank/DDBJ databases">
        <authorList>
            <person name="Brown-Elliot B."/>
            <person name="Wallace R."/>
            <person name="Lenaerts A."/>
            <person name="Ordway D."/>
            <person name="DeGroote M.A."/>
            <person name="Parker T."/>
            <person name="Sizemore C."/>
            <person name="Tallon L.J."/>
            <person name="Sadzewicz L.K."/>
            <person name="Sengamalay N."/>
            <person name="Fraser C.M."/>
            <person name="Hine E."/>
            <person name="Shefchek K.A."/>
            <person name="Das S.P."/>
            <person name="Tettelin H."/>
        </authorList>
    </citation>
    <scope>NUCLEOTIDE SEQUENCE [LARGE SCALE GENOMIC DNA]</scope>
    <source>
        <strain evidence="1">4042</strain>
    </source>
</reference>
<dbReference type="EMBL" id="JAOB01000030">
    <property type="protein sequence ID" value="EUA56359.1"/>
    <property type="molecule type" value="Genomic_DNA"/>
</dbReference>
<evidence type="ECO:0000313" key="1">
    <source>
        <dbReference type="EMBL" id="EUA56359.1"/>
    </source>
</evidence>
<name>X8CJU7_MYCXE</name>